<evidence type="ECO:0000313" key="6">
    <source>
        <dbReference type="Proteomes" id="UP000036834"/>
    </source>
</evidence>
<sequence>MRHHYRIIIVDDDPITRMDLIEMLQAEGYDVVAEGKNGEEAVRLTQKWKPHLIIMDVKMPVMDGLTAAGIIHRESNVDVMLLTAYSQKDMADHPKAKGICAYLAKPVMEEDFLPAVASALAKHSIVIEK</sequence>
<dbReference type="PANTHER" id="PTHR44591">
    <property type="entry name" value="STRESS RESPONSE REGULATOR PROTEIN 1"/>
    <property type="match status" value="1"/>
</dbReference>
<keyword evidence="1 2" id="KW-0597">Phosphoprotein</keyword>
<feature type="modified residue" description="4-aspartylphosphate" evidence="2">
    <location>
        <position position="56"/>
    </location>
</feature>
<organism evidence="5 6">
    <name type="scientific">Brevibacillus reuszeri</name>
    <dbReference type="NCBI Taxonomy" id="54915"/>
    <lineage>
        <taxon>Bacteria</taxon>
        <taxon>Bacillati</taxon>
        <taxon>Bacillota</taxon>
        <taxon>Bacilli</taxon>
        <taxon>Bacillales</taxon>
        <taxon>Paenibacillaceae</taxon>
        <taxon>Brevibacillus</taxon>
    </lineage>
</organism>
<evidence type="ECO:0000259" key="3">
    <source>
        <dbReference type="PROSITE" id="PS50110"/>
    </source>
</evidence>
<evidence type="ECO:0000313" key="4">
    <source>
        <dbReference type="EMBL" id="GED66817.1"/>
    </source>
</evidence>
<evidence type="ECO:0000313" key="7">
    <source>
        <dbReference type="Proteomes" id="UP000319578"/>
    </source>
</evidence>
<dbReference type="PATRIC" id="fig|54915.3.peg.2925"/>
<evidence type="ECO:0000256" key="1">
    <source>
        <dbReference type="ARBA" id="ARBA00022553"/>
    </source>
</evidence>
<comment type="caution">
    <text evidence="5">The sequence shown here is derived from an EMBL/GenBank/DDBJ whole genome shotgun (WGS) entry which is preliminary data.</text>
</comment>
<name>A0A0K9YQM8_9BACL</name>
<dbReference type="SUPFAM" id="SSF52172">
    <property type="entry name" value="CheY-like"/>
    <property type="match status" value="1"/>
</dbReference>
<dbReference type="InterPro" id="IPR011006">
    <property type="entry name" value="CheY-like_superfamily"/>
</dbReference>
<dbReference type="Proteomes" id="UP000319578">
    <property type="component" value="Unassembled WGS sequence"/>
</dbReference>
<dbReference type="InterPro" id="IPR001789">
    <property type="entry name" value="Sig_transdc_resp-reg_receiver"/>
</dbReference>
<dbReference type="EMBL" id="LGIQ01000009">
    <property type="protein sequence ID" value="KNB70947.1"/>
    <property type="molecule type" value="Genomic_DNA"/>
</dbReference>
<proteinExistence type="predicted"/>
<protein>
    <submittedName>
        <fullName evidence="5">Regulator</fullName>
    </submittedName>
</protein>
<dbReference type="Pfam" id="PF00072">
    <property type="entry name" value="Response_reg"/>
    <property type="match status" value="1"/>
</dbReference>
<dbReference type="GO" id="GO:0000160">
    <property type="term" value="P:phosphorelay signal transduction system"/>
    <property type="evidence" value="ECO:0007669"/>
    <property type="project" value="InterPro"/>
</dbReference>
<dbReference type="InterPro" id="IPR050595">
    <property type="entry name" value="Bact_response_regulator"/>
</dbReference>
<reference evidence="4 7" key="3">
    <citation type="submission" date="2019-06" db="EMBL/GenBank/DDBJ databases">
        <title>Whole genome shotgun sequence of Brevibacillus reuszeri NBRC 15719.</title>
        <authorList>
            <person name="Hosoyama A."/>
            <person name="Uohara A."/>
            <person name="Ohji S."/>
            <person name="Ichikawa N."/>
        </authorList>
    </citation>
    <scope>NUCLEOTIDE SEQUENCE [LARGE SCALE GENOMIC DNA]</scope>
    <source>
        <strain evidence="4 7">NBRC 15719</strain>
    </source>
</reference>
<evidence type="ECO:0000256" key="2">
    <source>
        <dbReference type="PROSITE-ProRule" id="PRU00169"/>
    </source>
</evidence>
<dbReference type="PANTHER" id="PTHR44591:SF3">
    <property type="entry name" value="RESPONSE REGULATORY DOMAIN-CONTAINING PROTEIN"/>
    <property type="match status" value="1"/>
</dbReference>
<reference evidence="6" key="1">
    <citation type="submission" date="2015-07" db="EMBL/GenBank/DDBJ databases">
        <title>Genome sequencing project for genomic taxonomy and phylogenomics of Bacillus-like bacteria.</title>
        <authorList>
            <person name="Liu B."/>
            <person name="Wang J."/>
            <person name="Zhu Y."/>
            <person name="Liu G."/>
            <person name="Chen Q."/>
            <person name="Chen Z."/>
            <person name="Lan J."/>
            <person name="Che J."/>
            <person name="Ge C."/>
            <person name="Shi H."/>
            <person name="Pan Z."/>
            <person name="Liu X."/>
        </authorList>
    </citation>
    <scope>NUCLEOTIDE SEQUENCE [LARGE SCALE GENOMIC DNA]</scope>
    <source>
        <strain evidence="6">DSM 9887</strain>
    </source>
</reference>
<keyword evidence="7" id="KW-1185">Reference proteome</keyword>
<dbReference type="SMART" id="SM00448">
    <property type="entry name" value="REC"/>
    <property type="match status" value="1"/>
</dbReference>
<dbReference type="STRING" id="54915.ADS79_19115"/>
<dbReference type="PROSITE" id="PS50110">
    <property type="entry name" value="RESPONSE_REGULATORY"/>
    <property type="match status" value="1"/>
</dbReference>
<dbReference type="Proteomes" id="UP000036834">
    <property type="component" value="Unassembled WGS sequence"/>
</dbReference>
<dbReference type="RefSeq" id="WP_049739979.1">
    <property type="nucleotide sequence ID" value="NZ_BJON01000002.1"/>
</dbReference>
<dbReference type="OrthoDB" id="9780153at2"/>
<dbReference type="EMBL" id="BJON01000002">
    <property type="protein sequence ID" value="GED66817.1"/>
    <property type="molecule type" value="Genomic_DNA"/>
</dbReference>
<dbReference type="Gene3D" id="3.40.50.2300">
    <property type="match status" value="1"/>
</dbReference>
<feature type="domain" description="Response regulatory" evidence="3">
    <location>
        <begin position="6"/>
        <end position="120"/>
    </location>
</feature>
<dbReference type="AlphaFoldDB" id="A0A0K9YQM8"/>
<evidence type="ECO:0000313" key="5">
    <source>
        <dbReference type="EMBL" id="KNB70947.1"/>
    </source>
</evidence>
<gene>
    <name evidence="5" type="ORF">ADS79_19115</name>
    <name evidence="4" type="ORF">BRE01_05190</name>
</gene>
<reference evidence="5" key="2">
    <citation type="submission" date="2015-07" db="EMBL/GenBank/DDBJ databases">
        <title>MeaNS - Measles Nucleotide Surveillance Program.</title>
        <authorList>
            <person name="Tran T."/>
            <person name="Druce J."/>
        </authorList>
    </citation>
    <scope>NUCLEOTIDE SEQUENCE</scope>
    <source>
        <strain evidence="5">DSM 9887</strain>
    </source>
</reference>
<accession>A0A0K9YQM8</accession>